<comment type="cofactor">
    <cofactor evidence="1">
        <name>Zn(2+)</name>
        <dbReference type="ChEBI" id="CHEBI:29105"/>
    </cofactor>
</comment>
<dbReference type="Gene3D" id="3.60.15.10">
    <property type="entry name" value="Ribonuclease Z/Hydroxyacylglutathione hydrolase-like"/>
    <property type="match status" value="1"/>
</dbReference>
<gene>
    <name evidence="6" type="ORF">INF20_01150</name>
</gene>
<reference evidence="6 7" key="1">
    <citation type="submission" date="2020-10" db="EMBL/GenBank/DDBJ databases">
        <title>ChiBAC.</title>
        <authorList>
            <person name="Zenner C."/>
            <person name="Hitch T.C.A."/>
            <person name="Clavel T."/>
        </authorList>
    </citation>
    <scope>NUCLEOTIDE SEQUENCE [LARGE SCALE GENOMIC DNA]</scope>
    <source>
        <strain evidence="6 7">DSM 108706</strain>
    </source>
</reference>
<dbReference type="SUPFAM" id="SSF56281">
    <property type="entry name" value="Metallo-hydrolase/oxidoreductase"/>
    <property type="match status" value="1"/>
</dbReference>
<keyword evidence="3" id="KW-0378">Hydrolase</keyword>
<dbReference type="PANTHER" id="PTHR46233">
    <property type="entry name" value="HYDROXYACYLGLUTATHIONE HYDROLASE GLOC"/>
    <property type="match status" value="1"/>
</dbReference>
<dbReference type="SMART" id="SM00849">
    <property type="entry name" value="Lactamase_B"/>
    <property type="match status" value="1"/>
</dbReference>
<dbReference type="InterPro" id="IPR036866">
    <property type="entry name" value="RibonucZ/Hydroxyglut_hydro"/>
</dbReference>
<dbReference type="PANTHER" id="PTHR46233:SF3">
    <property type="entry name" value="HYDROXYACYLGLUTATHIONE HYDROLASE GLOC"/>
    <property type="match status" value="1"/>
</dbReference>
<organism evidence="6 7">
    <name type="scientific">Gallibacter intestinalis</name>
    <dbReference type="NCBI Taxonomy" id="2779356"/>
    <lineage>
        <taxon>Bacteria</taxon>
        <taxon>Bacillati</taxon>
        <taxon>Bacillota</taxon>
        <taxon>Clostridia</taxon>
        <taxon>Eubacteriales</taxon>
        <taxon>Eubacteriaceae</taxon>
        <taxon>Gallibacter</taxon>
    </lineage>
</organism>
<evidence type="ECO:0000256" key="1">
    <source>
        <dbReference type="ARBA" id="ARBA00001947"/>
    </source>
</evidence>
<accession>A0ABR9QVK5</accession>
<evidence type="ECO:0000256" key="2">
    <source>
        <dbReference type="ARBA" id="ARBA00022723"/>
    </source>
</evidence>
<sequence length="206" mass="22884">MEIKRFEAGQLLSNGYVVYDHEGGDCWLIDTGYEPDNFIGFVKEKKLNALGIIFTHHHYDHITAGPKVAEALNCDMYIEKRDFERAEKTLKDGAARLKAFNAGDEFKAGDIRLVSLLTPGHTKGGVCLIDEGNKLAFTGDTVFAVEIGITNLDDGSPEEMAQSCVYIRDNFADDITIYPGHGPSATMKEVKENNPEFKDALEYAKR</sequence>
<feature type="domain" description="Metallo-beta-lactamase" evidence="5">
    <location>
        <begin position="12"/>
        <end position="181"/>
    </location>
</feature>
<keyword evidence="7" id="KW-1185">Reference proteome</keyword>
<dbReference type="EMBL" id="JADCKA010000001">
    <property type="protein sequence ID" value="MBE5034897.1"/>
    <property type="molecule type" value="Genomic_DNA"/>
</dbReference>
<dbReference type="RefSeq" id="WP_226384559.1">
    <property type="nucleotide sequence ID" value="NZ_JADCKA010000001.1"/>
</dbReference>
<evidence type="ECO:0000256" key="4">
    <source>
        <dbReference type="ARBA" id="ARBA00022833"/>
    </source>
</evidence>
<dbReference type="InterPro" id="IPR001279">
    <property type="entry name" value="Metallo-B-lactamas"/>
</dbReference>
<dbReference type="Proteomes" id="UP001516588">
    <property type="component" value="Unassembled WGS sequence"/>
</dbReference>
<comment type="caution">
    <text evidence="6">The sequence shown here is derived from an EMBL/GenBank/DDBJ whole genome shotgun (WGS) entry which is preliminary data.</text>
</comment>
<dbReference type="InterPro" id="IPR051453">
    <property type="entry name" value="MBL_Glyoxalase_II"/>
</dbReference>
<evidence type="ECO:0000313" key="7">
    <source>
        <dbReference type="Proteomes" id="UP001516588"/>
    </source>
</evidence>
<dbReference type="CDD" id="cd06262">
    <property type="entry name" value="metallo-hydrolase-like_MBL-fold"/>
    <property type="match status" value="1"/>
</dbReference>
<evidence type="ECO:0000256" key="3">
    <source>
        <dbReference type="ARBA" id="ARBA00022801"/>
    </source>
</evidence>
<keyword evidence="4" id="KW-0862">Zinc</keyword>
<keyword evidence="2" id="KW-0479">Metal-binding</keyword>
<evidence type="ECO:0000313" key="6">
    <source>
        <dbReference type="EMBL" id="MBE5034897.1"/>
    </source>
</evidence>
<evidence type="ECO:0000259" key="5">
    <source>
        <dbReference type="SMART" id="SM00849"/>
    </source>
</evidence>
<name>A0ABR9QVK5_9FIRM</name>
<protein>
    <submittedName>
        <fullName evidence="6">MBL fold metallo-hydrolase</fullName>
    </submittedName>
</protein>
<proteinExistence type="predicted"/>
<dbReference type="Pfam" id="PF00753">
    <property type="entry name" value="Lactamase_B"/>
    <property type="match status" value="1"/>
</dbReference>